<evidence type="ECO:0000256" key="13">
    <source>
        <dbReference type="SAM" id="Phobius"/>
    </source>
</evidence>
<dbReference type="Gene3D" id="3.30.450.20">
    <property type="entry name" value="PAS domain"/>
    <property type="match status" value="1"/>
</dbReference>
<evidence type="ECO:0000259" key="15">
    <source>
        <dbReference type="PROSITE" id="PS50885"/>
    </source>
</evidence>
<dbReference type="Pfam" id="PF00512">
    <property type="entry name" value="HisKA"/>
    <property type="match status" value="1"/>
</dbReference>
<evidence type="ECO:0000313" key="17">
    <source>
        <dbReference type="Proteomes" id="UP000739411"/>
    </source>
</evidence>
<keyword evidence="9" id="KW-0067">ATP-binding</keyword>
<protein>
    <recommendedName>
        <fullName evidence="3">histidine kinase</fullName>
        <ecNumber evidence="3">2.7.13.3</ecNumber>
    </recommendedName>
</protein>
<dbReference type="GO" id="GO:0016020">
    <property type="term" value="C:membrane"/>
    <property type="evidence" value="ECO:0007669"/>
    <property type="project" value="UniProtKB-SubCell"/>
</dbReference>
<dbReference type="SMART" id="SM00388">
    <property type="entry name" value="HisKA"/>
    <property type="match status" value="1"/>
</dbReference>
<comment type="caution">
    <text evidence="16">The sequence shown here is derived from an EMBL/GenBank/DDBJ whole genome shotgun (WGS) entry which is preliminary data.</text>
</comment>
<feature type="domain" description="HAMP" evidence="15">
    <location>
        <begin position="296"/>
        <end position="348"/>
    </location>
</feature>
<comment type="catalytic activity">
    <reaction evidence="1">
        <text>ATP + protein L-histidine = ADP + protein N-phospho-L-histidine.</text>
        <dbReference type="EC" id="2.7.13.3"/>
    </reaction>
</comment>
<proteinExistence type="predicted"/>
<keyword evidence="10 13" id="KW-1133">Transmembrane helix</keyword>
<dbReference type="SUPFAM" id="SSF103190">
    <property type="entry name" value="Sensory domain-like"/>
    <property type="match status" value="1"/>
</dbReference>
<evidence type="ECO:0000259" key="14">
    <source>
        <dbReference type="PROSITE" id="PS50109"/>
    </source>
</evidence>
<keyword evidence="11" id="KW-0902">Two-component regulatory system</keyword>
<dbReference type="FunFam" id="1.10.287.130:FF:000004">
    <property type="entry name" value="Ethylene receptor 1"/>
    <property type="match status" value="1"/>
</dbReference>
<keyword evidence="12 13" id="KW-0472">Membrane</keyword>
<sequence length="464" mass="50886">MKLKNPITVALVLLIALLAVLSYWATSWVTNDSLHQALIKREEEKAHAISLALENLIAAQNTQAQITARLTVHRHSLGRNLDQLKTPDNFSAIREILDGALLDSSVTFLEAIDKHENMAYRTNEKDEPIQVASNWGAFEALSGASSISSSVEMGQLTLRAIEPVYHQDKVVGVLTAGLRITPELLKLISKNLGAELALFSREGKVLAASTSSAGVVDMRAINEAFAQKIPVYQHDEIHHKTRVYFPIMVIDNAYVLVVDSSSELAFLQLAQANQRATLIALGIAVLSILIGVFFLRWILRPLAKLRARAEKTAFELTGSEIPIESSSEIGSVVNVLDGLTERLTIRNAELSKAGNLAEIANRSKSQFIANMSHELRTPMNAIIGLTHMLGRNNNDPGQQDKLGKISHAANHLLQLLNDILDLSKMDAEQMTLESTQFTLGALMRHLESLVSGKAEGKNLKLFFG</sequence>
<reference evidence="16 17" key="1">
    <citation type="submission" date="2020-10" db="EMBL/GenBank/DDBJ databases">
        <title>Connecting structure to function with the recovery of over 1000 high-quality activated sludge metagenome-assembled genomes encoding full-length rRNA genes using long-read sequencing.</title>
        <authorList>
            <person name="Singleton C.M."/>
            <person name="Petriglieri F."/>
            <person name="Kristensen J.M."/>
            <person name="Kirkegaard R.H."/>
            <person name="Michaelsen T.Y."/>
            <person name="Andersen M.H."/>
            <person name="Karst S.M."/>
            <person name="Dueholm M.S."/>
            <person name="Nielsen P.H."/>
            <person name="Albertsen M."/>
        </authorList>
    </citation>
    <scope>NUCLEOTIDE SEQUENCE [LARGE SCALE GENOMIC DNA]</scope>
    <source>
        <strain evidence="16">EsbW_18-Q3-R4-48_BATAC.463</strain>
    </source>
</reference>
<dbReference type="PANTHER" id="PTHR45339">
    <property type="entry name" value="HYBRID SIGNAL TRANSDUCTION HISTIDINE KINASE J"/>
    <property type="match status" value="1"/>
</dbReference>
<evidence type="ECO:0000256" key="10">
    <source>
        <dbReference type="ARBA" id="ARBA00022989"/>
    </source>
</evidence>
<dbReference type="GO" id="GO:0000155">
    <property type="term" value="F:phosphorelay sensor kinase activity"/>
    <property type="evidence" value="ECO:0007669"/>
    <property type="project" value="InterPro"/>
</dbReference>
<dbReference type="EMBL" id="JADJMS010000022">
    <property type="protein sequence ID" value="MBK7415602.1"/>
    <property type="molecule type" value="Genomic_DNA"/>
</dbReference>
<keyword evidence="7" id="KW-0547">Nucleotide-binding</keyword>
<dbReference type="SUPFAM" id="SSF47384">
    <property type="entry name" value="Homodimeric domain of signal transducing histidine kinase"/>
    <property type="match status" value="1"/>
</dbReference>
<dbReference type="Gene3D" id="6.10.340.10">
    <property type="match status" value="1"/>
</dbReference>
<evidence type="ECO:0000256" key="7">
    <source>
        <dbReference type="ARBA" id="ARBA00022741"/>
    </source>
</evidence>
<dbReference type="InterPro" id="IPR003661">
    <property type="entry name" value="HisK_dim/P_dom"/>
</dbReference>
<keyword evidence="4" id="KW-0597">Phosphoprotein</keyword>
<keyword evidence="5" id="KW-0808">Transferase</keyword>
<evidence type="ECO:0000256" key="1">
    <source>
        <dbReference type="ARBA" id="ARBA00000085"/>
    </source>
</evidence>
<evidence type="ECO:0000256" key="9">
    <source>
        <dbReference type="ARBA" id="ARBA00022840"/>
    </source>
</evidence>
<dbReference type="PROSITE" id="PS50109">
    <property type="entry name" value="HIS_KIN"/>
    <property type="match status" value="1"/>
</dbReference>
<dbReference type="PANTHER" id="PTHR45339:SF1">
    <property type="entry name" value="HYBRID SIGNAL TRANSDUCTION HISTIDINE KINASE J"/>
    <property type="match status" value="1"/>
</dbReference>
<keyword evidence="8" id="KW-0418">Kinase</keyword>
<dbReference type="InterPro" id="IPR003660">
    <property type="entry name" value="HAMP_dom"/>
</dbReference>
<evidence type="ECO:0000256" key="5">
    <source>
        <dbReference type="ARBA" id="ARBA00022679"/>
    </source>
</evidence>
<dbReference type="CDD" id="cd00082">
    <property type="entry name" value="HisKA"/>
    <property type="match status" value="1"/>
</dbReference>
<evidence type="ECO:0000256" key="4">
    <source>
        <dbReference type="ARBA" id="ARBA00022553"/>
    </source>
</evidence>
<evidence type="ECO:0000256" key="6">
    <source>
        <dbReference type="ARBA" id="ARBA00022692"/>
    </source>
</evidence>
<dbReference type="Proteomes" id="UP000739411">
    <property type="component" value="Unassembled WGS sequence"/>
</dbReference>
<evidence type="ECO:0000256" key="2">
    <source>
        <dbReference type="ARBA" id="ARBA00004370"/>
    </source>
</evidence>
<keyword evidence="6 13" id="KW-0812">Transmembrane</keyword>
<organism evidence="16 17">
    <name type="scientific">Candidatus Dechloromonas phosphorivorans</name>
    <dbReference type="NCBI Taxonomy" id="2899244"/>
    <lineage>
        <taxon>Bacteria</taxon>
        <taxon>Pseudomonadati</taxon>
        <taxon>Pseudomonadota</taxon>
        <taxon>Betaproteobacteria</taxon>
        <taxon>Rhodocyclales</taxon>
        <taxon>Azonexaceae</taxon>
        <taxon>Dechloromonas</taxon>
    </lineage>
</organism>
<feature type="domain" description="Histidine kinase" evidence="14">
    <location>
        <begin position="370"/>
        <end position="464"/>
    </location>
</feature>
<feature type="transmembrane region" description="Helical" evidence="13">
    <location>
        <begin position="278"/>
        <end position="299"/>
    </location>
</feature>
<dbReference type="GO" id="GO:0005524">
    <property type="term" value="F:ATP binding"/>
    <property type="evidence" value="ECO:0007669"/>
    <property type="project" value="UniProtKB-KW"/>
</dbReference>
<dbReference type="EC" id="2.7.13.3" evidence="3"/>
<dbReference type="InterPro" id="IPR005467">
    <property type="entry name" value="His_kinase_dom"/>
</dbReference>
<dbReference type="PROSITE" id="PS50885">
    <property type="entry name" value="HAMP"/>
    <property type="match status" value="1"/>
</dbReference>
<accession>A0A935K4Q3</accession>
<evidence type="ECO:0000256" key="11">
    <source>
        <dbReference type="ARBA" id="ARBA00023012"/>
    </source>
</evidence>
<dbReference type="InterPro" id="IPR036097">
    <property type="entry name" value="HisK_dim/P_sf"/>
</dbReference>
<name>A0A935K4Q3_9RHOO</name>
<gene>
    <name evidence="16" type="ORF">IPJ38_11340</name>
</gene>
<evidence type="ECO:0000313" key="16">
    <source>
        <dbReference type="EMBL" id="MBK7415602.1"/>
    </source>
</evidence>
<dbReference type="Gene3D" id="1.10.287.130">
    <property type="match status" value="1"/>
</dbReference>
<comment type="subcellular location">
    <subcellularLocation>
        <location evidence="2">Membrane</location>
    </subcellularLocation>
</comment>
<evidence type="ECO:0000256" key="3">
    <source>
        <dbReference type="ARBA" id="ARBA00012438"/>
    </source>
</evidence>
<evidence type="ECO:0000256" key="12">
    <source>
        <dbReference type="ARBA" id="ARBA00023136"/>
    </source>
</evidence>
<evidence type="ECO:0000256" key="8">
    <source>
        <dbReference type="ARBA" id="ARBA00022777"/>
    </source>
</evidence>
<dbReference type="InterPro" id="IPR029151">
    <property type="entry name" value="Sensor-like_sf"/>
</dbReference>
<dbReference type="AlphaFoldDB" id="A0A935K4Q3"/>